<comment type="similarity">
    <text evidence="2">Belongs to the eukaryotic RPA49/POLR1E RNA polymerase subunit family.</text>
</comment>
<evidence type="ECO:0000256" key="5">
    <source>
        <dbReference type="ARBA" id="ARBA00023242"/>
    </source>
</evidence>
<dbReference type="GO" id="GO:0003677">
    <property type="term" value="F:DNA binding"/>
    <property type="evidence" value="ECO:0007669"/>
    <property type="project" value="InterPro"/>
</dbReference>
<reference evidence="7 8" key="1">
    <citation type="submission" date="2020-03" db="EMBL/GenBank/DDBJ databases">
        <title>Draft Genome Sequence of Cudoniella acicularis.</title>
        <authorList>
            <person name="Buettner E."/>
            <person name="Kellner H."/>
        </authorList>
    </citation>
    <scope>NUCLEOTIDE SEQUENCE [LARGE SCALE GENOMIC DNA]</scope>
    <source>
        <strain evidence="7 8">DSM 108380</strain>
    </source>
</reference>
<comment type="caution">
    <text evidence="7">The sequence shown here is derived from an EMBL/GenBank/DDBJ whole genome shotgun (WGS) entry which is preliminary data.</text>
</comment>
<dbReference type="GO" id="GO:0006351">
    <property type="term" value="P:DNA-templated transcription"/>
    <property type="evidence" value="ECO:0007669"/>
    <property type="project" value="InterPro"/>
</dbReference>
<evidence type="ECO:0000256" key="4">
    <source>
        <dbReference type="ARBA" id="ARBA00023163"/>
    </source>
</evidence>
<dbReference type="PANTHER" id="PTHR14440">
    <property type="entry name" value="DNA-DIRECTED RNA POLYMERASE I SUBUNIT RPA49"/>
    <property type="match status" value="1"/>
</dbReference>
<gene>
    <name evidence="7" type="ORF">G7Y89_g10077</name>
</gene>
<keyword evidence="4" id="KW-0804">Transcription</keyword>
<evidence type="ECO:0000256" key="1">
    <source>
        <dbReference type="ARBA" id="ARBA00004604"/>
    </source>
</evidence>
<comment type="subcellular location">
    <subcellularLocation>
        <location evidence="1">Nucleus</location>
        <location evidence="1">Nucleolus</location>
    </subcellularLocation>
</comment>
<keyword evidence="5" id="KW-0539">Nucleus</keyword>
<keyword evidence="8" id="KW-1185">Reference proteome</keyword>
<dbReference type="OrthoDB" id="532500at2759"/>
<organism evidence="7 8">
    <name type="scientific">Cudoniella acicularis</name>
    <dbReference type="NCBI Taxonomy" id="354080"/>
    <lineage>
        <taxon>Eukaryota</taxon>
        <taxon>Fungi</taxon>
        <taxon>Dikarya</taxon>
        <taxon>Ascomycota</taxon>
        <taxon>Pezizomycotina</taxon>
        <taxon>Leotiomycetes</taxon>
        <taxon>Helotiales</taxon>
        <taxon>Tricladiaceae</taxon>
        <taxon>Cudoniella</taxon>
    </lineage>
</organism>
<dbReference type="AlphaFoldDB" id="A0A8H4RFR2"/>
<dbReference type="EMBL" id="JAAMPI010000865">
    <property type="protein sequence ID" value="KAF4628075.1"/>
    <property type="molecule type" value="Genomic_DNA"/>
</dbReference>
<proteinExistence type="inferred from homology"/>
<protein>
    <recommendedName>
        <fullName evidence="9">DNA-directed RNA polymerase I subunit rpa49</fullName>
    </recommendedName>
</protein>
<evidence type="ECO:0000256" key="2">
    <source>
        <dbReference type="ARBA" id="ARBA00009430"/>
    </source>
</evidence>
<evidence type="ECO:0000313" key="7">
    <source>
        <dbReference type="EMBL" id="KAF4628075.1"/>
    </source>
</evidence>
<evidence type="ECO:0008006" key="9">
    <source>
        <dbReference type="Google" id="ProtNLM"/>
    </source>
</evidence>
<evidence type="ECO:0000256" key="6">
    <source>
        <dbReference type="SAM" id="MobiDB-lite"/>
    </source>
</evidence>
<evidence type="ECO:0000313" key="8">
    <source>
        <dbReference type="Proteomes" id="UP000566819"/>
    </source>
</evidence>
<accession>A0A8H4RFR2</accession>
<sequence>MGDKVEKVMKRKRNLDGSSKPSKRVAIEGDKKIKISILDPEKWAPVIASTPGLAVPTSIPLKPYTQSRNNPSPKGKTPILTTELILHSSAHHKIDYTAREEEAGGANALLRHYVGVYDPETGELEVMEARKMVVRGVVRAHQASVEEAAVPFVSMREQRNILGQAFGTKKAKKAIASFTENAINPNQAARKDANGNPVKLDAGALAMIENIGEFTAGMATAEELAAAAEEAKPRPKHNSNAEEIQDVYPIDVLIGNEIMTHIPVKLWSDKIKAKEEIVTSSRFVSRRLAKVRASVEKLRILRYMLLLLELFNNSSPGRGGSRKLPKRDELKRLMGDMPESVLENAKRKFTDSGSMSKFKIDLLITHLCVLACLVDNYEVDVWDLKEDLRLETKEMAKYFHEIGAKIGALPEADRKALGLEKAAAAQRRVARLRLPLEFPKVSLGRAKNARR</sequence>
<feature type="region of interest" description="Disordered" evidence="6">
    <location>
        <begin position="1"/>
        <end position="23"/>
    </location>
</feature>
<name>A0A8H4RFR2_9HELO</name>
<keyword evidence="3" id="KW-0240">DNA-directed RNA polymerase</keyword>
<dbReference type="Pfam" id="PF06870">
    <property type="entry name" value="RNA_pol_I_A49"/>
    <property type="match status" value="1"/>
</dbReference>
<dbReference type="Proteomes" id="UP000566819">
    <property type="component" value="Unassembled WGS sequence"/>
</dbReference>
<dbReference type="InterPro" id="IPR009668">
    <property type="entry name" value="RNA_pol-assoc_fac_A49-like"/>
</dbReference>
<evidence type="ECO:0000256" key="3">
    <source>
        <dbReference type="ARBA" id="ARBA00022478"/>
    </source>
</evidence>
<dbReference type="GO" id="GO:0005730">
    <property type="term" value="C:nucleolus"/>
    <property type="evidence" value="ECO:0007669"/>
    <property type="project" value="UniProtKB-SubCell"/>
</dbReference>
<dbReference type="GO" id="GO:0000428">
    <property type="term" value="C:DNA-directed RNA polymerase complex"/>
    <property type="evidence" value="ECO:0007669"/>
    <property type="project" value="UniProtKB-KW"/>
</dbReference>